<gene>
    <name evidence="2" type="ORF">H0A72_03415</name>
</gene>
<dbReference type="InterPro" id="IPR005064">
    <property type="entry name" value="BUG"/>
</dbReference>
<dbReference type="Pfam" id="PF03401">
    <property type="entry name" value="TctC"/>
    <property type="match status" value="1"/>
</dbReference>
<dbReference type="InterPro" id="IPR006311">
    <property type="entry name" value="TAT_signal"/>
</dbReference>
<dbReference type="InterPro" id="IPR042100">
    <property type="entry name" value="Bug_dom1"/>
</dbReference>
<dbReference type="Gene3D" id="3.40.190.10">
    <property type="entry name" value="Periplasmic binding protein-like II"/>
    <property type="match status" value="1"/>
</dbReference>
<comment type="similarity">
    <text evidence="1">Belongs to the UPF0065 (bug) family.</text>
</comment>
<evidence type="ECO:0000256" key="1">
    <source>
        <dbReference type="ARBA" id="ARBA00006987"/>
    </source>
</evidence>
<sequence length="326" mass="34141">MNEFFQTRRQLLAGFGAAALALPFGVRAQGDRPITLILPVSVGSGVDTITRSASEALSHALGQTVVVDNRPGAGGIIGTSAIVKAEPNGSTIGMVSNNHVVYPSVYKSVPFDPIADITPISVVGSTPFMLVANPNTIKARNIPELVSALKADPDKYTYASSGNGTILHLAVEMFVHQAGASARHIPYRGVAPMMTDLIGGQVDFGVLSLPSVKKQVESGALRALGACGAKRMESLPDLPTLAEQGVGGYECDGWFAAVGPAGLSDKDVQRFHQALEKAFNDPAVRVSMKAQGNNIVNMPPKETAAYFRSEMAKYAAVVKAAGLQPV</sequence>
<dbReference type="PANTHER" id="PTHR42928">
    <property type="entry name" value="TRICARBOXYLATE-BINDING PROTEIN"/>
    <property type="match status" value="1"/>
</dbReference>
<dbReference type="PIRSF" id="PIRSF017082">
    <property type="entry name" value="YflP"/>
    <property type="match status" value="1"/>
</dbReference>
<dbReference type="AlphaFoldDB" id="A0A853G0J2"/>
<reference evidence="2 3" key="1">
    <citation type="submission" date="2020-07" db="EMBL/GenBank/DDBJ databases">
        <title>Taxonomic revisions and descriptions of new bacterial species based on genomic comparisons in the high-G+C-content subgroup of the family Alcaligenaceae.</title>
        <authorList>
            <person name="Szabo A."/>
            <person name="Felfoldi T."/>
        </authorList>
    </citation>
    <scope>NUCLEOTIDE SEQUENCE [LARGE SCALE GENOMIC DNA]</scope>
    <source>
        <strain evidence="2 3">LMG 24012</strain>
    </source>
</reference>
<evidence type="ECO:0000313" key="3">
    <source>
        <dbReference type="Proteomes" id="UP000559809"/>
    </source>
</evidence>
<evidence type="ECO:0000313" key="2">
    <source>
        <dbReference type="EMBL" id="NYT48351.1"/>
    </source>
</evidence>
<dbReference type="CDD" id="cd13578">
    <property type="entry name" value="PBP2_Bug27"/>
    <property type="match status" value="1"/>
</dbReference>
<dbReference type="PANTHER" id="PTHR42928:SF5">
    <property type="entry name" value="BLR1237 PROTEIN"/>
    <property type="match status" value="1"/>
</dbReference>
<organism evidence="2 3">
    <name type="scientific">Parapusillimonas granuli</name>
    <dbReference type="NCBI Taxonomy" id="380911"/>
    <lineage>
        <taxon>Bacteria</taxon>
        <taxon>Pseudomonadati</taxon>
        <taxon>Pseudomonadota</taxon>
        <taxon>Betaproteobacteria</taxon>
        <taxon>Burkholderiales</taxon>
        <taxon>Alcaligenaceae</taxon>
        <taxon>Parapusillimonas</taxon>
    </lineage>
</organism>
<dbReference type="PROSITE" id="PS51318">
    <property type="entry name" value="TAT"/>
    <property type="match status" value="1"/>
</dbReference>
<dbReference type="Gene3D" id="3.40.190.150">
    <property type="entry name" value="Bordetella uptake gene, domain 1"/>
    <property type="match status" value="1"/>
</dbReference>
<dbReference type="SUPFAM" id="SSF53850">
    <property type="entry name" value="Periplasmic binding protein-like II"/>
    <property type="match status" value="1"/>
</dbReference>
<accession>A0A853G0J2</accession>
<proteinExistence type="inferred from homology"/>
<dbReference type="EMBL" id="JACCEM010000002">
    <property type="protein sequence ID" value="NYT48351.1"/>
    <property type="molecule type" value="Genomic_DNA"/>
</dbReference>
<protein>
    <submittedName>
        <fullName evidence="2">Tripartite tricarboxylate transporter substrate binding protein</fullName>
    </submittedName>
</protein>
<keyword evidence="3" id="KW-1185">Reference proteome</keyword>
<comment type="caution">
    <text evidence="2">The sequence shown here is derived from an EMBL/GenBank/DDBJ whole genome shotgun (WGS) entry which is preliminary data.</text>
</comment>
<name>A0A853G0J2_9BURK</name>
<dbReference type="Proteomes" id="UP000559809">
    <property type="component" value="Unassembled WGS sequence"/>
</dbReference>
<dbReference type="RefSeq" id="WP_180153668.1">
    <property type="nucleotide sequence ID" value="NZ_JACCEM010000002.1"/>
</dbReference>